<name>A0A7Z2T282_9VIBR</name>
<dbReference type="KEGG" id="vas:GT360_05040"/>
<evidence type="ECO:0000259" key="1">
    <source>
        <dbReference type="Pfam" id="PF12680"/>
    </source>
</evidence>
<dbReference type="Proteomes" id="UP000464262">
    <property type="component" value="Chromosome 1"/>
</dbReference>
<dbReference type="Pfam" id="PF12680">
    <property type="entry name" value="SnoaL_2"/>
    <property type="match status" value="1"/>
</dbReference>
<dbReference type="EMBL" id="CP047475">
    <property type="protein sequence ID" value="QIA62921.1"/>
    <property type="molecule type" value="Genomic_DNA"/>
</dbReference>
<dbReference type="Gene3D" id="3.10.450.50">
    <property type="match status" value="1"/>
</dbReference>
<evidence type="ECO:0000313" key="3">
    <source>
        <dbReference type="Proteomes" id="UP000464262"/>
    </source>
</evidence>
<dbReference type="SUPFAM" id="SSF54427">
    <property type="entry name" value="NTF2-like"/>
    <property type="match status" value="1"/>
</dbReference>
<proteinExistence type="predicted"/>
<dbReference type="AlphaFoldDB" id="A0A7Z2T282"/>
<feature type="domain" description="SnoaL-like" evidence="1">
    <location>
        <begin position="6"/>
        <end position="109"/>
    </location>
</feature>
<organism evidence="2 3">
    <name type="scientific">Vibrio astriarenae</name>
    <dbReference type="NCBI Taxonomy" id="1481923"/>
    <lineage>
        <taxon>Bacteria</taxon>
        <taxon>Pseudomonadati</taxon>
        <taxon>Pseudomonadota</taxon>
        <taxon>Gammaproteobacteria</taxon>
        <taxon>Vibrionales</taxon>
        <taxon>Vibrionaceae</taxon>
        <taxon>Vibrio</taxon>
    </lineage>
</organism>
<reference evidence="2 3" key="1">
    <citation type="submission" date="2020-01" db="EMBL/GenBank/DDBJ databases">
        <title>Whole genome and functional gene identification of agarase of Vibrio HN897.</title>
        <authorList>
            <person name="Liu Y."/>
            <person name="Zhao Z."/>
        </authorList>
    </citation>
    <scope>NUCLEOTIDE SEQUENCE [LARGE SCALE GENOMIC DNA]</scope>
    <source>
        <strain evidence="2 3">HN897</strain>
    </source>
</reference>
<dbReference type="InterPro" id="IPR037401">
    <property type="entry name" value="SnoaL-like"/>
</dbReference>
<gene>
    <name evidence="2" type="ORF">GT360_05040</name>
</gene>
<dbReference type="RefSeq" id="WP_164647814.1">
    <property type="nucleotide sequence ID" value="NZ_CP047475.1"/>
</dbReference>
<keyword evidence="3" id="KW-1185">Reference proteome</keyword>
<evidence type="ECO:0000313" key="2">
    <source>
        <dbReference type="EMBL" id="QIA62921.1"/>
    </source>
</evidence>
<accession>A0A7Z2T282</accession>
<sequence length="140" mass="15961">MDVASVADFYQRLGKNNLDTLGEIYHNDVVFEDPAHKLSGLNSLEAYFHSMYSNVNSCHFEILSADQVDQRGYIKWLMTLSHPKLSSGNSIEVEGLTFVEFRDGKVIHHRDYFDLGAMLYEHLPLLGRVVSTIRRKLGQA</sequence>
<protein>
    <submittedName>
        <fullName evidence="2">Nuclear transport factor 2 family protein</fullName>
    </submittedName>
</protein>
<dbReference type="InterPro" id="IPR032710">
    <property type="entry name" value="NTF2-like_dom_sf"/>
</dbReference>